<organism evidence="1 2">
    <name type="scientific">Crocosphaera chwakensis CCY0110</name>
    <dbReference type="NCBI Taxonomy" id="391612"/>
    <lineage>
        <taxon>Bacteria</taxon>
        <taxon>Bacillati</taxon>
        <taxon>Cyanobacteriota</taxon>
        <taxon>Cyanophyceae</taxon>
        <taxon>Oscillatoriophycideae</taxon>
        <taxon>Chroococcales</taxon>
        <taxon>Aphanothecaceae</taxon>
        <taxon>Crocosphaera</taxon>
        <taxon>Crocosphaera chwakensis</taxon>
    </lineage>
</organism>
<accession>A3IH14</accession>
<reference evidence="1 2" key="1">
    <citation type="submission" date="2007-03" db="EMBL/GenBank/DDBJ databases">
        <authorList>
            <person name="Stal L."/>
            <person name="Ferriera S."/>
            <person name="Johnson J."/>
            <person name="Kravitz S."/>
            <person name="Beeson K."/>
            <person name="Sutton G."/>
            <person name="Rogers Y.-H."/>
            <person name="Friedman R."/>
            <person name="Frazier M."/>
            <person name="Venter J.C."/>
        </authorList>
    </citation>
    <scope>NUCLEOTIDE SEQUENCE [LARGE SCALE GENOMIC DNA]</scope>
    <source>
        <strain evidence="1 2">CCY0110</strain>
    </source>
</reference>
<sequence>MNGFLVGVISIIALVSVAKITPAEPIKQPSSQQNSNSESVATKSPYEVGTITGIVSGPYGSILFIELSDKTKLRFHHPSNSLARGEQVLVYQQNGEHFLIEASQPHR</sequence>
<dbReference type="eggNOG" id="ENOG50343F7">
    <property type="taxonomic scope" value="Bacteria"/>
</dbReference>
<keyword evidence="2" id="KW-1185">Reference proteome</keyword>
<comment type="caution">
    <text evidence="1">The sequence shown here is derived from an EMBL/GenBank/DDBJ whole genome shotgun (WGS) entry which is preliminary data.</text>
</comment>
<name>A3IH14_9CHRO</name>
<protein>
    <submittedName>
        <fullName evidence="1">Uncharacterized protein</fullName>
    </submittedName>
</protein>
<evidence type="ECO:0000313" key="1">
    <source>
        <dbReference type="EMBL" id="EAZ94256.1"/>
    </source>
</evidence>
<proteinExistence type="predicted"/>
<evidence type="ECO:0000313" key="2">
    <source>
        <dbReference type="Proteomes" id="UP000003781"/>
    </source>
</evidence>
<gene>
    <name evidence="1" type="ORF">CY0110_10287</name>
</gene>
<dbReference type="EMBL" id="AAXW01000001">
    <property type="protein sequence ID" value="EAZ94256.1"/>
    <property type="molecule type" value="Genomic_DNA"/>
</dbReference>
<dbReference type="OrthoDB" id="427934at2"/>
<dbReference type="Proteomes" id="UP000003781">
    <property type="component" value="Unassembled WGS sequence"/>
</dbReference>
<dbReference type="RefSeq" id="WP_008272596.1">
    <property type="nucleotide sequence ID" value="NZ_AAXW01000001.1"/>
</dbReference>
<dbReference type="AlphaFoldDB" id="A3IH14"/>